<feature type="binding site" evidence="19">
    <location>
        <position position="950"/>
    </location>
    <ligand>
        <name>Mg(2+)</name>
        <dbReference type="ChEBI" id="CHEBI:18420"/>
        <label>1</label>
    </ligand>
</feature>
<dbReference type="GO" id="GO:0004535">
    <property type="term" value="F:poly(A)-specific ribonuclease activity"/>
    <property type="evidence" value="ECO:0007669"/>
    <property type="project" value="UniProtKB-EC"/>
</dbReference>
<keyword evidence="21" id="KW-0175">Coiled coil</keyword>
<dbReference type="SUPFAM" id="SSF47576">
    <property type="entry name" value="Calponin-homology domain, CH-domain"/>
    <property type="match status" value="1"/>
</dbReference>
<dbReference type="NCBIfam" id="TIGR00195">
    <property type="entry name" value="exoDNase_III"/>
    <property type="match status" value="1"/>
</dbReference>
<keyword evidence="10 19" id="KW-0479">Metal-binding</keyword>
<evidence type="ECO:0000256" key="22">
    <source>
        <dbReference type="SAM" id="MobiDB-lite"/>
    </source>
</evidence>
<evidence type="ECO:0000256" key="1">
    <source>
        <dbReference type="ARBA" id="ARBA00000493"/>
    </source>
</evidence>
<organism evidence="24 26">
    <name type="scientific">Didymodactylos carnosus</name>
    <dbReference type="NCBI Taxonomy" id="1234261"/>
    <lineage>
        <taxon>Eukaryota</taxon>
        <taxon>Metazoa</taxon>
        <taxon>Spiralia</taxon>
        <taxon>Gnathifera</taxon>
        <taxon>Rotifera</taxon>
        <taxon>Eurotatoria</taxon>
        <taxon>Bdelloidea</taxon>
        <taxon>Philodinida</taxon>
        <taxon>Philodinidae</taxon>
        <taxon>Didymodactylos</taxon>
    </lineage>
</organism>
<evidence type="ECO:0000256" key="21">
    <source>
        <dbReference type="SAM" id="Coils"/>
    </source>
</evidence>
<dbReference type="InterPro" id="IPR032675">
    <property type="entry name" value="LRR_dom_sf"/>
</dbReference>
<dbReference type="SMART" id="SM00033">
    <property type="entry name" value="CH"/>
    <property type="match status" value="1"/>
</dbReference>
<comment type="similarity">
    <text evidence="6">Belongs to the DNA repair enzymes AP/ExoA family.</text>
</comment>
<evidence type="ECO:0000256" key="13">
    <source>
        <dbReference type="ARBA" id="ARBA00022839"/>
    </source>
</evidence>
<evidence type="ECO:0000256" key="8">
    <source>
        <dbReference type="ARBA" id="ARBA00022614"/>
    </source>
</evidence>
<dbReference type="GO" id="GO:0008081">
    <property type="term" value="F:phosphoric diester hydrolase activity"/>
    <property type="evidence" value="ECO:0007669"/>
    <property type="project" value="TreeGrafter"/>
</dbReference>
<dbReference type="PROSITE" id="PS50021">
    <property type="entry name" value="CH"/>
    <property type="match status" value="1"/>
</dbReference>
<keyword evidence="26" id="KW-1185">Reference proteome</keyword>
<evidence type="ECO:0000256" key="2">
    <source>
        <dbReference type="ARBA" id="ARBA00001663"/>
    </source>
</evidence>
<keyword evidence="14 19" id="KW-0460">Magnesium</keyword>
<dbReference type="InterPro" id="IPR036872">
    <property type="entry name" value="CH_dom_sf"/>
</dbReference>
<feature type="region of interest" description="Disordered" evidence="22">
    <location>
        <begin position="797"/>
        <end position="844"/>
    </location>
</feature>
<dbReference type="NCBIfam" id="TIGR00633">
    <property type="entry name" value="xth"/>
    <property type="match status" value="1"/>
</dbReference>
<evidence type="ECO:0000313" key="26">
    <source>
        <dbReference type="Proteomes" id="UP000663829"/>
    </source>
</evidence>
<protein>
    <recommendedName>
        <fullName evidence="23">Calponin-homology (CH) domain-containing protein</fullName>
    </recommendedName>
</protein>
<comment type="catalytic activity">
    <reaction evidence="1">
        <text>Exonucleolytic cleavage in the 3'- to 5'-direction to yield nucleoside 5'-phosphates.</text>
        <dbReference type="EC" id="3.1.11.2"/>
    </reaction>
</comment>
<dbReference type="InterPro" id="IPR001715">
    <property type="entry name" value="CH_dom"/>
</dbReference>
<dbReference type="SUPFAM" id="SSF52058">
    <property type="entry name" value="L domain-like"/>
    <property type="match status" value="1"/>
</dbReference>
<dbReference type="Pfam" id="PF00307">
    <property type="entry name" value="CH"/>
    <property type="match status" value="1"/>
</dbReference>
<feature type="active site" description="Proton acceptor" evidence="18">
    <location>
        <position position="1187"/>
    </location>
</feature>
<dbReference type="GO" id="GO:0046872">
    <property type="term" value="F:metal ion binding"/>
    <property type="evidence" value="ECO:0007669"/>
    <property type="project" value="UniProtKB-KW"/>
</dbReference>
<keyword evidence="19" id="KW-0464">Manganese</keyword>
<evidence type="ECO:0000256" key="17">
    <source>
        <dbReference type="ARBA" id="ARBA00023242"/>
    </source>
</evidence>
<dbReference type="EMBL" id="CAJNOQ010000144">
    <property type="protein sequence ID" value="CAF0763786.1"/>
    <property type="molecule type" value="Genomic_DNA"/>
</dbReference>
<dbReference type="CDD" id="cd09087">
    <property type="entry name" value="Ape1-like_AP-endo"/>
    <property type="match status" value="1"/>
</dbReference>
<dbReference type="InterPro" id="IPR004808">
    <property type="entry name" value="AP_endonuc_1"/>
</dbReference>
<evidence type="ECO:0000256" key="18">
    <source>
        <dbReference type="PIRSR" id="PIRSR604808-1"/>
    </source>
</evidence>
<comment type="similarity">
    <text evidence="7">Belongs to the CCR4/nocturin family.</text>
</comment>
<comment type="cofactor">
    <cofactor evidence="3">
        <name>Mn(2+)</name>
        <dbReference type="ChEBI" id="CHEBI:29035"/>
    </cofactor>
</comment>
<evidence type="ECO:0000256" key="14">
    <source>
        <dbReference type="ARBA" id="ARBA00022842"/>
    </source>
</evidence>
<dbReference type="SUPFAM" id="SSF56219">
    <property type="entry name" value="DNase I-like"/>
    <property type="match status" value="1"/>
</dbReference>
<dbReference type="GO" id="GO:0005634">
    <property type="term" value="C:nucleus"/>
    <property type="evidence" value="ECO:0007669"/>
    <property type="project" value="UniProtKB-SubCell"/>
</dbReference>
<comment type="catalytic activity">
    <reaction evidence="2">
        <text>Exonucleolytic cleavage of poly(A) to 5'-AMP.</text>
        <dbReference type="EC" id="3.1.13.4"/>
    </reaction>
</comment>
<evidence type="ECO:0000256" key="20">
    <source>
        <dbReference type="PIRSR" id="PIRSR604808-3"/>
    </source>
</evidence>
<dbReference type="GO" id="GO:0006284">
    <property type="term" value="P:base-excision repair"/>
    <property type="evidence" value="ECO:0007669"/>
    <property type="project" value="TreeGrafter"/>
</dbReference>
<comment type="cofactor">
    <cofactor evidence="19">
        <name>Mg(2+)</name>
        <dbReference type="ChEBI" id="CHEBI:18420"/>
    </cofactor>
    <cofactor evidence="19">
        <name>Mn(2+)</name>
        <dbReference type="ChEBI" id="CHEBI:29035"/>
    </cofactor>
    <text evidence="19">Probably binds two magnesium or manganese ions per subunit.</text>
</comment>
<feature type="compositionally biased region" description="Low complexity" evidence="22">
    <location>
        <begin position="639"/>
        <end position="648"/>
    </location>
</feature>
<dbReference type="Pfam" id="PF13855">
    <property type="entry name" value="LRR_8"/>
    <property type="match status" value="1"/>
</dbReference>
<keyword evidence="17" id="KW-0539">Nucleus</keyword>
<comment type="caution">
    <text evidence="24">The sequence shown here is derived from an EMBL/GenBank/DDBJ whole genome shotgun (WGS) entry which is preliminary data.</text>
</comment>
<evidence type="ECO:0000256" key="5">
    <source>
        <dbReference type="ARBA" id="ARBA00004496"/>
    </source>
</evidence>
<evidence type="ECO:0000256" key="7">
    <source>
        <dbReference type="ARBA" id="ARBA00010774"/>
    </source>
</evidence>
<sequence length="1196" mass="135596">MATGALDHKHTTSISQLNRTLIRTFDEAQSTGELNLNGRKLREFPRIGDKWDLGDIVTADLSKNRFPEFPRDLCTFFSLERLTLYNNVIKSIPEQVVKICVLKTLDLSRNQLSYLPPPLCKLLNLEVLIVNNNKLVSLPEEIGQLERLIELDVSCNDITHLPFQIGLLPCLRTLNIRKNMIVELPSDLCSLKLIQFDCAYNRIVRLPLELREMVTLIELNVEHNPLEVPPAVVCTNGLLHIMRYLVFESVKEEKRRGLLTEYEINAKYRNSFSYQGSRYLQCGKRWRKTVVSSDSGYLTTEGSEKTMGDDDSYLNMQADQIARNEPTLALSLADEFSKELARQKADYERKKCQAQQLKQHLLQQLGETEVQREKARKVARRAHEEKLALMEKQREDARRKMESRNVQLINLSSKEDPYEKQRYWPATTRQNCSTANLGRQMSSICTTTGTQSPTSSSMPTTYLRSISIDNATVGELLMRSDRAVSIESNLIPDVDNVTVSINHTNITGNGSNPKLSSSLNDTIDKQFISCSDTIDLSSRLETLSRSSGLSSTNLNGIKIEQSATSQQNMNGYRPKLQLQRSDLLDISPQQFDSHFQEAKIAKLRYFEERQAIPNNQTFTSEIPGFHMQPRTLTNTALQNKRNNNNGNNSQTSSLDYPGSNPAFTIRRHLLQAKEENLALEQLRKMIETRLKVALPEDVGRALSDGVVLCHFVNQIRPRAVQSIHIHVPSQAVPKLSLAKSRRNVENFIDASRRIGVPDVELCTAQDIIENKNTIRLARVVQLLAYPDQVFDTIESTAEQQTNMPPKKSKVVVSKTASKKNSKKSIAVNRDSSDDEQEQQTVSVVKNGGKIKKSVTAVLDKTEDQQNDEDDVEVVPKKGTKRAASKSPKKPVKKTATTSTQGSQNTAADGDDEEVSDTQQLNATPRTMILKTSDRLSAKNEKPTLKFVSWNVNGIRAWLKNNGLAYIQQEAPDIMCFQEMKCDKLQVPNDCTPPGYKSYWSSGDTAGYSGVGLLTKKDVIKVTFGIDIEEHDKEGRVITAEYDKFYFVASYIPNSGRKLVRLPYRQEWDAAFHLYLKKLDKIKPVIWCGDLNVAHQSIDLCNPKTNTKTSGFTKEERENFSKILNDGFIDSYRYIYPDTVAAYTFWSYFRQAREKNIGWRLDYFVISDRLKEHVCDVLIQNEVYGSDHCPIVLLLAI</sequence>
<dbReference type="PANTHER" id="PTHR22748:SF6">
    <property type="entry name" value="DNA-(APURINIC OR APYRIMIDINIC SITE) ENDONUCLEASE"/>
    <property type="match status" value="1"/>
</dbReference>
<evidence type="ECO:0000256" key="16">
    <source>
        <dbReference type="ARBA" id="ARBA00023163"/>
    </source>
</evidence>
<dbReference type="AlphaFoldDB" id="A0A813Q996"/>
<evidence type="ECO:0000256" key="6">
    <source>
        <dbReference type="ARBA" id="ARBA00007092"/>
    </source>
</evidence>
<evidence type="ECO:0000259" key="23">
    <source>
        <dbReference type="PROSITE" id="PS50021"/>
    </source>
</evidence>
<feature type="site" description="Important for catalytic activity" evidence="20">
    <location>
        <position position="1161"/>
    </location>
</feature>
<keyword evidence="13" id="KW-0269">Exonuclease</keyword>
<dbReference type="PROSITE" id="PS00728">
    <property type="entry name" value="AP_NUCLEASE_F1_3"/>
    <property type="match status" value="1"/>
</dbReference>
<feature type="binding site" evidence="19">
    <location>
        <position position="1089"/>
    </location>
    <ligand>
        <name>Mg(2+)</name>
        <dbReference type="ChEBI" id="CHEBI:18420"/>
        <label>1</label>
    </ligand>
</feature>
<dbReference type="GO" id="GO:0003677">
    <property type="term" value="F:DNA binding"/>
    <property type="evidence" value="ECO:0007669"/>
    <property type="project" value="InterPro"/>
</dbReference>
<proteinExistence type="inferred from homology"/>
<feature type="site" description="Transition state stabilizer" evidence="20">
    <location>
        <position position="1091"/>
    </location>
</feature>
<dbReference type="GO" id="GO:0005737">
    <property type="term" value="C:cytoplasm"/>
    <property type="evidence" value="ECO:0007669"/>
    <property type="project" value="UniProtKB-SubCell"/>
</dbReference>
<dbReference type="SMART" id="SM00369">
    <property type="entry name" value="LRR_TYP"/>
    <property type="match status" value="4"/>
</dbReference>
<dbReference type="PROSITE" id="PS51450">
    <property type="entry name" value="LRR"/>
    <property type="match status" value="1"/>
</dbReference>
<dbReference type="InterPro" id="IPR001611">
    <property type="entry name" value="Leu-rich_rpt"/>
</dbReference>
<keyword evidence="8" id="KW-0433">Leucine-rich repeat</keyword>
<evidence type="ECO:0000256" key="19">
    <source>
        <dbReference type="PIRSR" id="PIRSR604808-2"/>
    </source>
</evidence>
<dbReference type="Proteomes" id="UP000681722">
    <property type="component" value="Unassembled WGS sequence"/>
</dbReference>
<feature type="active site" description="Proton donor/acceptor" evidence="18">
    <location>
        <position position="1089"/>
    </location>
</feature>
<feature type="binding site" evidence="19">
    <location>
        <position position="1187"/>
    </location>
    <ligand>
        <name>Mg(2+)</name>
        <dbReference type="ChEBI" id="CHEBI:18420"/>
        <label>1</label>
    </ligand>
</feature>
<feature type="region of interest" description="Disordered" evidence="22">
    <location>
        <begin position="637"/>
        <end position="658"/>
    </location>
</feature>
<dbReference type="InterPro" id="IPR003591">
    <property type="entry name" value="Leu-rich_rpt_typical-subtyp"/>
</dbReference>
<evidence type="ECO:0000256" key="11">
    <source>
        <dbReference type="ARBA" id="ARBA00022737"/>
    </source>
</evidence>
<reference evidence="24" key="1">
    <citation type="submission" date="2021-02" db="EMBL/GenBank/DDBJ databases">
        <authorList>
            <person name="Nowell W R."/>
        </authorList>
    </citation>
    <scope>NUCLEOTIDE SEQUENCE</scope>
</reference>
<feature type="region of interest" description="Disordered" evidence="22">
    <location>
        <begin position="856"/>
        <end position="934"/>
    </location>
</feature>
<dbReference type="Gene3D" id="3.80.10.10">
    <property type="entry name" value="Ribonuclease Inhibitor"/>
    <property type="match status" value="2"/>
</dbReference>
<keyword evidence="9" id="KW-0540">Nuclease</keyword>
<feature type="coiled-coil region" evidence="21">
    <location>
        <begin position="333"/>
        <end position="407"/>
    </location>
</feature>
<evidence type="ECO:0000256" key="3">
    <source>
        <dbReference type="ARBA" id="ARBA00001936"/>
    </source>
</evidence>
<evidence type="ECO:0000256" key="12">
    <source>
        <dbReference type="ARBA" id="ARBA00022801"/>
    </source>
</evidence>
<feature type="binding site" evidence="19">
    <location>
        <position position="978"/>
    </location>
    <ligand>
        <name>Mg(2+)</name>
        <dbReference type="ChEBI" id="CHEBI:18420"/>
        <label>1</label>
    </ligand>
</feature>
<dbReference type="Pfam" id="PF00560">
    <property type="entry name" value="LRR_1"/>
    <property type="match status" value="1"/>
</dbReference>
<dbReference type="InterPro" id="IPR005135">
    <property type="entry name" value="Endo/exonuclease/phosphatase"/>
</dbReference>
<accession>A0A813Q996</accession>
<comment type="subcellular location">
    <subcellularLocation>
        <location evidence="5">Cytoplasm</location>
    </subcellularLocation>
    <subcellularLocation>
        <location evidence="4">Nucleus</location>
    </subcellularLocation>
</comment>
<dbReference type="PANTHER" id="PTHR22748">
    <property type="entry name" value="AP ENDONUCLEASE"/>
    <property type="match status" value="1"/>
</dbReference>
<dbReference type="EMBL" id="CAJOBC010000144">
    <property type="protein sequence ID" value="CAF3544947.1"/>
    <property type="molecule type" value="Genomic_DNA"/>
</dbReference>
<keyword evidence="12" id="KW-0378">Hydrolase</keyword>
<dbReference type="InterPro" id="IPR036691">
    <property type="entry name" value="Endo/exonu/phosph_ase_sf"/>
</dbReference>
<dbReference type="OrthoDB" id="498125at2759"/>
<keyword evidence="16" id="KW-0804">Transcription</keyword>
<evidence type="ECO:0000313" key="25">
    <source>
        <dbReference type="EMBL" id="CAF3544947.1"/>
    </source>
</evidence>
<evidence type="ECO:0000313" key="24">
    <source>
        <dbReference type="EMBL" id="CAF0763786.1"/>
    </source>
</evidence>
<feature type="binding site" evidence="19">
    <location>
        <position position="1186"/>
    </location>
    <ligand>
        <name>Mg(2+)</name>
        <dbReference type="ChEBI" id="CHEBI:18420"/>
        <label>1</label>
    </ligand>
</feature>
<feature type="active site" evidence="18">
    <location>
        <position position="1050"/>
    </location>
</feature>
<name>A0A813Q996_9BILA</name>
<dbReference type="GO" id="GO:0008311">
    <property type="term" value="F:double-stranded DNA 3'-5' DNA exonuclease activity"/>
    <property type="evidence" value="ECO:0007669"/>
    <property type="project" value="UniProtKB-EC"/>
</dbReference>
<dbReference type="CDD" id="cd21205">
    <property type="entry name" value="CH_LRCH"/>
    <property type="match status" value="1"/>
</dbReference>
<dbReference type="Pfam" id="PF03372">
    <property type="entry name" value="Exo_endo_phos"/>
    <property type="match status" value="1"/>
</dbReference>
<keyword evidence="15" id="KW-0805">Transcription regulation</keyword>
<feature type="binding site" evidence="19">
    <location>
        <position position="1091"/>
    </location>
    <ligand>
        <name>Mg(2+)</name>
        <dbReference type="ChEBI" id="CHEBI:18420"/>
        <label>1</label>
    </ligand>
</feature>
<evidence type="ECO:0000256" key="10">
    <source>
        <dbReference type="ARBA" id="ARBA00022723"/>
    </source>
</evidence>
<feature type="domain" description="Calponin-homology (CH)" evidence="23">
    <location>
        <begin position="672"/>
        <end position="787"/>
    </location>
</feature>
<feature type="site" description="Interaction with DNA substrate" evidence="20">
    <location>
        <position position="1187"/>
    </location>
</feature>
<evidence type="ECO:0000256" key="15">
    <source>
        <dbReference type="ARBA" id="ARBA00023015"/>
    </source>
</evidence>
<feature type="compositionally biased region" description="Basic residues" evidence="22">
    <location>
        <begin position="877"/>
        <end position="892"/>
    </location>
</feature>
<dbReference type="Gene3D" id="3.60.10.10">
    <property type="entry name" value="Endonuclease/exonuclease/phosphatase"/>
    <property type="match status" value="1"/>
</dbReference>
<dbReference type="InterPro" id="IPR020848">
    <property type="entry name" value="AP_endonuclease_F1_CS"/>
</dbReference>
<evidence type="ECO:0000256" key="4">
    <source>
        <dbReference type="ARBA" id="ARBA00004123"/>
    </source>
</evidence>
<dbReference type="Proteomes" id="UP000663829">
    <property type="component" value="Unassembled WGS sequence"/>
</dbReference>
<dbReference type="GO" id="GO:0003906">
    <property type="term" value="F:DNA-(apurinic or apyrimidinic site) endonuclease activity"/>
    <property type="evidence" value="ECO:0007669"/>
    <property type="project" value="TreeGrafter"/>
</dbReference>
<dbReference type="PROSITE" id="PS51435">
    <property type="entry name" value="AP_NUCLEASE_F1_4"/>
    <property type="match status" value="1"/>
</dbReference>
<evidence type="ECO:0000256" key="9">
    <source>
        <dbReference type="ARBA" id="ARBA00022722"/>
    </source>
</evidence>
<keyword evidence="11" id="KW-0677">Repeat</keyword>
<dbReference type="Gene3D" id="1.10.418.10">
    <property type="entry name" value="Calponin-like domain"/>
    <property type="match status" value="1"/>
</dbReference>
<gene>
    <name evidence="24" type="ORF">GPM918_LOCUS1537</name>
    <name evidence="25" type="ORF">SRO942_LOCUS1537</name>
</gene>